<evidence type="ECO:0000313" key="1">
    <source>
        <dbReference type="EMBL" id="KDS90756.1"/>
    </source>
</evidence>
<keyword evidence="2" id="KW-1185">Reference proteome</keyword>
<dbReference type="OrthoDB" id="268322at2157"/>
<sequence>MPDPAILRDSTQIVLPRCALDGLRDGVCERFTVTVVERDDEYRIIGSPVEIKAASDFLARNGVAVA</sequence>
<protein>
    <submittedName>
        <fullName evidence="1">Uncharacterized protein</fullName>
    </submittedName>
</protein>
<dbReference type="InterPro" id="IPR056231">
    <property type="entry name" value="VNG_1110C-like"/>
</dbReference>
<comment type="caution">
    <text evidence="1">The sequence shown here is derived from an EMBL/GenBank/DDBJ whole genome shotgun (WGS) entry which is preliminary data.</text>
</comment>
<organism evidence="1 2">
    <name type="scientific">Halorubrum saccharovorum</name>
    <dbReference type="NCBI Taxonomy" id="2248"/>
    <lineage>
        <taxon>Archaea</taxon>
        <taxon>Methanobacteriati</taxon>
        <taxon>Methanobacteriota</taxon>
        <taxon>Stenosarchaea group</taxon>
        <taxon>Halobacteria</taxon>
        <taxon>Halobacteriales</taxon>
        <taxon>Haloferacaceae</taxon>
        <taxon>Halorubrum</taxon>
    </lineage>
</organism>
<dbReference type="EMBL" id="JNFH02000003">
    <property type="protein sequence ID" value="KDS90756.1"/>
    <property type="molecule type" value="Genomic_DNA"/>
</dbReference>
<proteinExistence type="predicted"/>
<gene>
    <name evidence="1" type="ORF">FK85_10555</name>
</gene>
<dbReference type="Proteomes" id="UP000053331">
    <property type="component" value="Unassembled WGS sequence"/>
</dbReference>
<accession>A0A081ETL8</accession>
<name>A0A081ETL8_9EURY</name>
<dbReference type="RefSeq" id="WP_050023120.1">
    <property type="nucleotide sequence ID" value="NZ_JNFH02000003.1"/>
</dbReference>
<reference evidence="1 2" key="1">
    <citation type="journal article" date="2015" name="Genome Announc.">
        <title>Draft genome sequence of a Halorubrum H3 strain isolated from the burlinskoye salt lake (Altai Krai, Russia).</title>
        <authorList>
            <person name="Rozanov A.S."/>
            <person name="Bryanskaya A.V."/>
            <person name="Malup T.K."/>
            <person name="Kotenko A.V."/>
            <person name="Peltek S.E."/>
        </authorList>
    </citation>
    <scope>NUCLEOTIDE SEQUENCE [LARGE SCALE GENOMIC DNA]</scope>
    <source>
        <strain evidence="1 2">H3</strain>
    </source>
</reference>
<dbReference type="AlphaFoldDB" id="A0A081ETL8"/>
<evidence type="ECO:0000313" key="2">
    <source>
        <dbReference type="Proteomes" id="UP000053331"/>
    </source>
</evidence>
<dbReference type="Pfam" id="PF24397">
    <property type="entry name" value="VNG_1110C"/>
    <property type="match status" value="1"/>
</dbReference>